<evidence type="ECO:0000313" key="2">
    <source>
        <dbReference type="EMBL" id="OQP59759.1"/>
    </source>
</evidence>
<dbReference type="EMBL" id="LVYD01000073">
    <property type="protein sequence ID" value="OQP59759.1"/>
    <property type="molecule type" value="Genomic_DNA"/>
</dbReference>
<dbReference type="PROSITE" id="PS51257">
    <property type="entry name" value="PROKAR_LIPOPROTEIN"/>
    <property type="match status" value="1"/>
</dbReference>
<name>A0A1V9FN24_9BACT</name>
<dbReference type="OrthoDB" id="686569at2"/>
<evidence type="ECO:0000313" key="3">
    <source>
        <dbReference type="Proteomes" id="UP000192796"/>
    </source>
</evidence>
<keyword evidence="3" id="KW-1185">Reference proteome</keyword>
<proteinExistence type="predicted"/>
<evidence type="ECO:0000256" key="1">
    <source>
        <dbReference type="SAM" id="SignalP"/>
    </source>
</evidence>
<dbReference type="AlphaFoldDB" id="A0A1V9FN24"/>
<reference evidence="2 3" key="1">
    <citation type="submission" date="2016-03" db="EMBL/GenBank/DDBJ databases">
        <title>Niastella vici sp. nov., isolated from farmland soil.</title>
        <authorList>
            <person name="Chen L."/>
            <person name="Wang D."/>
            <person name="Yang S."/>
            <person name="Wang G."/>
        </authorList>
    </citation>
    <scope>NUCLEOTIDE SEQUENCE [LARGE SCALE GENOMIC DNA]</scope>
    <source>
        <strain evidence="2 3">DJ57</strain>
    </source>
</reference>
<sequence>MKQTLFLLATILVLFGCNSHSNSNSNAGLQIADNYGNLPQQTGTLLNRIGQASFKYTSSDLFKTGKVSKPQLIFSADTLVHYNGKKYQVKLNYFDVRKKIFGVGSLTTGGTTVLLFTKEKQFHYFEVKGVGSFEFRGTKEDKNYFKLSLKDAAINFSLDLNSPEVRLTEYTVESE</sequence>
<dbReference type="STRING" id="1703345.A3860_36380"/>
<comment type="caution">
    <text evidence="2">The sequence shown here is derived from an EMBL/GenBank/DDBJ whole genome shotgun (WGS) entry which is preliminary data.</text>
</comment>
<organism evidence="2 3">
    <name type="scientific">Niastella vici</name>
    <dbReference type="NCBI Taxonomy" id="1703345"/>
    <lineage>
        <taxon>Bacteria</taxon>
        <taxon>Pseudomonadati</taxon>
        <taxon>Bacteroidota</taxon>
        <taxon>Chitinophagia</taxon>
        <taxon>Chitinophagales</taxon>
        <taxon>Chitinophagaceae</taxon>
        <taxon>Niastella</taxon>
    </lineage>
</organism>
<accession>A0A1V9FN24</accession>
<keyword evidence="1" id="KW-0732">Signal</keyword>
<protein>
    <submittedName>
        <fullName evidence="2">Uncharacterized protein</fullName>
    </submittedName>
</protein>
<feature type="chain" id="PRO_5013116815" evidence="1">
    <location>
        <begin position="23"/>
        <end position="175"/>
    </location>
</feature>
<dbReference type="Proteomes" id="UP000192796">
    <property type="component" value="Unassembled WGS sequence"/>
</dbReference>
<dbReference type="RefSeq" id="WP_081154230.1">
    <property type="nucleotide sequence ID" value="NZ_LVYD01000073.1"/>
</dbReference>
<gene>
    <name evidence="2" type="ORF">A3860_36380</name>
</gene>
<feature type="signal peptide" evidence="1">
    <location>
        <begin position="1"/>
        <end position="22"/>
    </location>
</feature>